<accession>A0AAV3XT67</accession>
<comment type="caution">
    <text evidence="1">The sequence shown here is derived from an EMBL/GenBank/DDBJ whole genome shotgun (WGS) entry which is preliminary data.</text>
</comment>
<dbReference type="AlphaFoldDB" id="A0AAV3XT67"/>
<evidence type="ECO:0000313" key="2">
    <source>
        <dbReference type="Proteomes" id="UP000735302"/>
    </source>
</evidence>
<proteinExistence type="predicted"/>
<dbReference type="EMBL" id="BLXT01000055">
    <property type="protein sequence ID" value="GFN74009.1"/>
    <property type="molecule type" value="Genomic_DNA"/>
</dbReference>
<sequence length="84" mass="9308">MNHETKQVLGIWNALADKQTSYKHTNTARRRAGLEKTVSTSAIVMLEPHASKAIVTRTPANLAGSDLPVNIVRDVNDINRERKS</sequence>
<protein>
    <submittedName>
        <fullName evidence="1">Uncharacterized protein</fullName>
    </submittedName>
</protein>
<dbReference type="Proteomes" id="UP000735302">
    <property type="component" value="Unassembled WGS sequence"/>
</dbReference>
<keyword evidence="2" id="KW-1185">Reference proteome</keyword>
<name>A0AAV3XT67_9GAST</name>
<reference evidence="1 2" key="1">
    <citation type="journal article" date="2021" name="Elife">
        <title>Chloroplast acquisition without the gene transfer in kleptoplastic sea slugs, Plakobranchus ocellatus.</title>
        <authorList>
            <person name="Maeda T."/>
            <person name="Takahashi S."/>
            <person name="Yoshida T."/>
            <person name="Shimamura S."/>
            <person name="Takaki Y."/>
            <person name="Nagai Y."/>
            <person name="Toyoda A."/>
            <person name="Suzuki Y."/>
            <person name="Arimoto A."/>
            <person name="Ishii H."/>
            <person name="Satoh N."/>
            <person name="Nishiyama T."/>
            <person name="Hasebe M."/>
            <person name="Maruyama T."/>
            <person name="Minagawa J."/>
            <person name="Obokata J."/>
            <person name="Shigenobu S."/>
        </authorList>
    </citation>
    <scope>NUCLEOTIDE SEQUENCE [LARGE SCALE GENOMIC DNA]</scope>
</reference>
<organism evidence="1 2">
    <name type="scientific">Plakobranchus ocellatus</name>
    <dbReference type="NCBI Taxonomy" id="259542"/>
    <lineage>
        <taxon>Eukaryota</taxon>
        <taxon>Metazoa</taxon>
        <taxon>Spiralia</taxon>
        <taxon>Lophotrochozoa</taxon>
        <taxon>Mollusca</taxon>
        <taxon>Gastropoda</taxon>
        <taxon>Heterobranchia</taxon>
        <taxon>Euthyneura</taxon>
        <taxon>Panpulmonata</taxon>
        <taxon>Sacoglossa</taxon>
        <taxon>Placobranchoidea</taxon>
        <taxon>Plakobranchidae</taxon>
        <taxon>Plakobranchus</taxon>
    </lineage>
</organism>
<gene>
    <name evidence="1" type="ORF">PoB_000051500</name>
</gene>
<evidence type="ECO:0000313" key="1">
    <source>
        <dbReference type="EMBL" id="GFN74009.1"/>
    </source>
</evidence>